<dbReference type="Proteomes" id="UP000001494">
    <property type="component" value="Chromosome"/>
</dbReference>
<evidence type="ECO:0000313" key="5">
    <source>
        <dbReference type="EMBL" id="AEH63135.1"/>
    </source>
</evidence>
<dbReference type="OrthoDB" id="9792935at2"/>
<dbReference type="AlphaFoldDB" id="A0A0H3FZ79"/>
<dbReference type="Gene3D" id="3.30.360.10">
    <property type="entry name" value="Dihydrodipicolinate Reductase, domain 2"/>
    <property type="match status" value="1"/>
</dbReference>
<dbReference type="Gene3D" id="3.40.50.720">
    <property type="entry name" value="NAD(P)-binding Rossmann-like Domain"/>
    <property type="match status" value="1"/>
</dbReference>
<dbReference type="KEGG" id="zmm:Zmob_1312"/>
<dbReference type="InterPro" id="IPR051317">
    <property type="entry name" value="Gfo/Idh/MocA_oxidoreduct"/>
</dbReference>
<evidence type="ECO:0000259" key="4">
    <source>
        <dbReference type="Pfam" id="PF02894"/>
    </source>
</evidence>
<gene>
    <name evidence="5" type="ordered locus">Zmob_1312</name>
</gene>
<dbReference type="EMBL" id="CP002850">
    <property type="protein sequence ID" value="AEH63135.1"/>
    <property type="molecule type" value="Genomic_DNA"/>
</dbReference>
<protein>
    <submittedName>
        <fullName evidence="5">Oxidoreductase domain protein</fullName>
    </submittedName>
</protein>
<dbReference type="NCBIfam" id="NF008607">
    <property type="entry name" value="PRK11579.1"/>
    <property type="match status" value="1"/>
</dbReference>
<accession>A0A0H3FZ79</accession>
<dbReference type="GO" id="GO:0000166">
    <property type="term" value="F:nucleotide binding"/>
    <property type="evidence" value="ECO:0007669"/>
    <property type="project" value="InterPro"/>
</dbReference>
<dbReference type="Pfam" id="PF01408">
    <property type="entry name" value="GFO_IDH_MocA"/>
    <property type="match status" value="1"/>
</dbReference>
<dbReference type="RefSeq" id="WP_011241574.1">
    <property type="nucleotide sequence ID" value="NC_017262.1"/>
</dbReference>
<evidence type="ECO:0000313" key="6">
    <source>
        <dbReference type="Proteomes" id="UP000001494"/>
    </source>
</evidence>
<dbReference type="InterPro" id="IPR036291">
    <property type="entry name" value="NAD(P)-bd_dom_sf"/>
</dbReference>
<dbReference type="InterPro" id="IPR000683">
    <property type="entry name" value="Gfo/Idh/MocA-like_OxRdtase_N"/>
</dbReference>
<evidence type="ECO:0000256" key="1">
    <source>
        <dbReference type="ARBA" id="ARBA00010928"/>
    </source>
</evidence>
<keyword evidence="2" id="KW-0560">Oxidoreductase</keyword>
<evidence type="ECO:0000256" key="2">
    <source>
        <dbReference type="ARBA" id="ARBA00023002"/>
    </source>
</evidence>
<dbReference type="SUPFAM" id="SSF51735">
    <property type="entry name" value="NAD(P)-binding Rossmann-fold domains"/>
    <property type="match status" value="1"/>
</dbReference>
<comment type="similarity">
    <text evidence="1">Belongs to the Gfo/Idh/MocA family.</text>
</comment>
<organism evidence="5 6">
    <name type="scientific">Zymomonas mobilis subsp. mobilis (strain ATCC 10988 / DSM 424 / LMG 404 / NCIMB 8938 / NRRL B-806 / ZM1)</name>
    <dbReference type="NCBI Taxonomy" id="555217"/>
    <lineage>
        <taxon>Bacteria</taxon>
        <taxon>Pseudomonadati</taxon>
        <taxon>Pseudomonadota</taxon>
        <taxon>Alphaproteobacteria</taxon>
        <taxon>Sphingomonadales</taxon>
        <taxon>Zymomonadaceae</taxon>
        <taxon>Zymomonas</taxon>
    </lineage>
</organism>
<proteinExistence type="inferred from homology"/>
<dbReference type="HOGENOM" id="CLU_023194_19_1_5"/>
<sequence length="358" mass="39665">MVEKKEIIKVGLIGYGYVGKTFHAPFIDAVEGLELSAIVSSHPETVREDWPDMAVYPDIDIMLSNSNVDLVVIATPNDTHKPLAERALLAGRHVVVDKPFTLTTEDARYLAALAEKEKKLLSVFQNRRWDSDFLGVKQAIEKDLLGDIAQFESHLDRFRPVVRQRWREEAVAGGGLWYDLAPHMVDQALDIFGLPDNVQASFAAQRSGAKTTDWVHVILSYGEKRVILQGSMLVAGGTARFTLHGEKGSLIKRYPDPQEAQLRSGMKPLDKDWGKDADPILFWDADGKSSSYPTPSGDQTQYYREIYEALTGSASNPVTPIQAIAVMAVIEAAILSNQSGERIAPDLTNAEKQAFEKK</sequence>
<evidence type="ECO:0000259" key="3">
    <source>
        <dbReference type="Pfam" id="PF01408"/>
    </source>
</evidence>
<dbReference type="Pfam" id="PF02894">
    <property type="entry name" value="GFO_IDH_MocA_C"/>
    <property type="match status" value="1"/>
</dbReference>
<reference evidence="5 6" key="1">
    <citation type="journal article" date="2011" name="J. Bacteriol.">
        <title>Genome sequence of the ethanol-producing Zymomonas mobilis subsp. mobilis lectotype strain ATCC 10988.</title>
        <authorList>
            <person name="Pappas K.M."/>
            <person name="Kouvelis V.N."/>
            <person name="Saunders E."/>
            <person name="Brettin T.S."/>
            <person name="Bruce D."/>
            <person name="Detter C."/>
            <person name="Balakireva M."/>
            <person name="Han C.S."/>
            <person name="Savvakis G."/>
            <person name="Kyrpides N.C."/>
            <person name="Typas M.A."/>
        </authorList>
    </citation>
    <scope>NUCLEOTIDE SEQUENCE [LARGE SCALE GENOMIC DNA]</scope>
    <source>
        <strain evidence="6">ATCC 10988 / DSM 424 / CCUG 17860 / LMG 404 / NCIMB 8938 / NRRL B-806 / ZM1</strain>
    </source>
</reference>
<dbReference type="GeneID" id="79904846"/>
<dbReference type="InterPro" id="IPR004104">
    <property type="entry name" value="Gfo/Idh/MocA-like_OxRdtase_C"/>
</dbReference>
<dbReference type="GO" id="GO:0016491">
    <property type="term" value="F:oxidoreductase activity"/>
    <property type="evidence" value="ECO:0007669"/>
    <property type="project" value="UniProtKB-KW"/>
</dbReference>
<feature type="domain" description="Gfo/Idh/MocA-like oxidoreductase N-terminal" evidence="3">
    <location>
        <begin position="8"/>
        <end position="123"/>
    </location>
</feature>
<name>A0A0H3FZ79_ZYMMA</name>
<dbReference type="eggNOG" id="COG0673">
    <property type="taxonomic scope" value="Bacteria"/>
</dbReference>
<dbReference type="PANTHER" id="PTHR43708:SF5">
    <property type="entry name" value="CONSERVED EXPRESSED OXIDOREDUCTASE (EUROFUNG)-RELATED"/>
    <property type="match status" value="1"/>
</dbReference>
<feature type="domain" description="Gfo/Idh/MocA-like oxidoreductase C-terminal" evidence="4">
    <location>
        <begin position="137"/>
        <end position="343"/>
    </location>
</feature>
<dbReference type="PANTHER" id="PTHR43708">
    <property type="entry name" value="CONSERVED EXPRESSED OXIDOREDUCTASE (EUROFUNG)"/>
    <property type="match status" value="1"/>
</dbReference>